<sequence length="424" mass="45831">MALPSSSSSSSSSSHPSTSNATISSSHMPPRQRYLKQRKVGEGTYASVFLARDLETNTRVAIKKIKISAASAGGADGLDPTALREVGFLREMKCENVIALLDVFASGGGGAGGQSLNLVLEFLDTNMEALIRDRGLVFTPADVKSWLGMLLKGLDYCHAMGCLHRDLKPNNLLISPTGHLKLADFGLARELAPPSTRMTNQVITLWYRPPELLLGARHYSSTVDVWSAGAIFAEMMLRTPYMPGEGSDAAQLAVIFQARGTPTTQEWAHWKELPLASSMAPAQQHPRPPTASLFSGAGRGASQLLDAMLAYDPAKRPSAQDSLRHPYFSQHAPSPTRPEDLPRHKEKEGEIAQGLLEESGERDEKRRAGGGEAVIAVKKQAQAETAPGNHANGNAKATTNGKRIVATREMIEERKRMARKMAFG</sequence>
<dbReference type="GeneID" id="37030722"/>
<dbReference type="GO" id="GO:0004693">
    <property type="term" value="F:cyclin-dependent protein serine/threonine kinase activity"/>
    <property type="evidence" value="ECO:0007669"/>
    <property type="project" value="TreeGrafter"/>
</dbReference>
<dbReference type="Gene3D" id="3.30.200.20">
    <property type="entry name" value="Phosphorylase Kinase, domain 1"/>
    <property type="match status" value="1"/>
</dbReference>
<keyword evidence="5 8" id="KW-0547">Nucleotide-binding</keyword>
<feature type="compositionally biased region" description="Polar residues" evidence="10">
    <location>
        <begin position="391"/>
        <end position="401"/>
    </location>
</feature>
<evidence type="ECO:0000256" key="8">
    <source>
        <dbReference type="PROSITE-ProRule" id="PRU10141"/>
    </source>
</evidence>
<evidence type="ECO:0000256" key="3">
    <source>
        <dbReference type="ARBA" id="ARBA00022527"/>
    </source>
</evidence>
<dbReference type="GO" id="GO:0005737">
    <property type="term" value="C:cytoplasm"/>
    <property type="evidence" value="ECO:0007669"/>
    <property type="project" value="TreeGrafter"/>
</dbReference>
<dbReference type="InterPro" id="IPR011009">
    <property type="entry name" value="Kinase-like_dom_sf"/>
</dbReference>
<dbReference type="GO" id="GO:0045944">
    <property type="term" value="P:positive regulation of transcription by RNA polymerase II"/>
    <property type="evidence" value="ECO:0007669"/>
    <property type="project" value="TreeGrafter"/>
</dbReference>
<dbReference type="PANTHER" id="PTHR24056">
    <property type="entry name" value="CELL DIVISION PROTEIN KINASE"/>
    <property type="match status" value="1"/>
</dbReference>
<keyword evidence="3 9" id="KW-0723">Serine/threonine-protein kinase</keyword>
<feature type="compositionally biased region" description="Basic and acidic residues" evidence="10">
    <location>
        <begin position="337"/>
        <end position="346"/>
    </location>
</feature>
<dbReference type="PROSITE" id="PS00107">
    <property type="entry name" value="PROTEIN_KINASE_ATP"/>
    <property type="match status" value="1"/>
</dbReference>
<dbReference type="InterPro" id="IPR000719">
    <property type="entry name" value="Prot_kinase_dom"/>
</dbReference>
<dbReference type="AlphaFoldDB" id="A0A316UJK8"/>
<feature type="compositionally biased region" description="Low complexity" evidence="10">
    <location>
        <begin position="1"/>
        <end position="26"/>
    </location>
</feature>
<dbReference type="InterPro" id="IPR008271">
    <property type="entry name" value="Ser/Thr_kinase_AS"/>
</dbReference>
<feature type="binding site" evidence="8">
    <location>
        <position position="64"/>
    </location>
    <ligand>
        <name>ATP</name>
        <dbReference type="ChEBI" id="CHEBI:30616"/>
    </ligand>
</feature>
<organism evidence="12 13">
    <name type="scientific">Jaminaea rosea</name>
    <dbReference type="NCBI Taxonomy" id="1569628"/>
    <lineage>
        <taxon>Eukaryota</taxon>
        <taxon>Fungi</taxon>
        <taxon>Dikarya</taxon>
        <taxon>Basidiomycota</taxon>
        <taxon>Ustilaginomycotina</taxon>
        <taxon>Exobasidiomycetes</taxon>
        <taxon>Microstromatales</taxon>
        <taxon>Microstromatales incertae sedis</taxon>
        <taxon>Jaminaea</taxon>
    </lineage>
</organism>
<keyword evidence="6 12" id="KW-0418">Kinase</keyword>
<feature type="region of interest" description="Disordered" evidence="10">
    <location>
        <begin position="380"/>
        <end position="407"/>
    </location>
</feature>
<dbReference type="RefSeq" id="XP_025360068.1">
    <property type="nucleotide sequence ID" value="XM_025508899.1"/>
</dbReference>
<dbReference type="InterPro" id="IPR017441">
    <property type="entry name" value="Protein_kinase_ATP_BS"/>
</dbReference>
<keyword evidence="4" id="KW-0808">Transferase</keyword>
<evidence type="ECO:0000259" key="11">
    <source>
        <dbReference type="PROSITE" id="PS50011"/>
    </source>
</evidence>
<dbReference type="STRING" id="1569628.A0A316UJK8"/>
<gene>
    <name evidence="12" type="ORF">BDZ90DRAFT_275741</name>
</gene>
<keyword evidence="7 8" id="KW-0067">ATP-binding</keyword>
<dbReference type="EMBL" id="KZ819675">
    <property type="protein sequence ID" value="PWN25456.1"/>
    <property type="molecule type" value="Genomic_DNA"/>
</dbReference>
<dbReference type="SUPFAM" id="SSF56112">
    <property type="entry name" value="Protein kinase-like (PK-like)"/>
    <property type="match status" value="1"/>
</dbReference>
<dbReference type="OrthoDB" id="1732493at2759"/>
<accession>A0A316UJK8</accession>
<evidence type="ECO:0000256" key="6">
    <source>
        <dbReference type="ARBA" id="ARBA00022777"/>
    </source>
</evidence>
<feature type="domain" description="Protein kinase" evidence="11">
    <location>
        <begin position="34"/>
        <end position="328"/>
    </location>
</feature>
<proteinExistence type="inferred from homology"/>
<dbReference type="FunFam" id="1.10.510.10:FF:000624">
    <property type="entry name" value="Mitogen-activated protein kinase"/>
    <property type="match status" value="1"/>
</dbReference>
<dbReference type="Proteomes" id="UP000245884">
    <property type="component" value="Unassembled WGS sequence"/>
</dbReference>
<evidence type="ECO:0000256" key="9">
    <source>
        <dbReference type="RuleBase" id="RU000304"/>
    </source>
</evidence>
<evidence type="ECO:0000256" key="1">
    <source>
        <dbReference type="ARBA" id="ARBA00006485"/>
    </source>
</evidence>
<dbReference type="Pfam" id="PF00069">
    <property type="entry name" value="Pkinase"/>
    <property type="match status" value="1"/>
</dbReference>
<comment type="similarity">
    <text evidence="1">Belongs to the protein kinase superfamily. CMGC Ser/Thr protein kinase family. CDC2/CDKX subfamily.</text>
</comment>
<evidence type="ECO:0000256" key="4">
    <source>
        <dbReference type="ARBA" id="ARBA00022679"/>
    </source>
</evidence>
<dbReference type="PANTHER" id="PTHR24056:SF0">
    <property type="entry name" value="CYCLIN-DEPENDENT KINASE 7"/>
    <property type="match status" value="1"/>
</dbReference>
<dbReference type="EC" id="2.7.11.23" evidence="2"/>
<dbReference type="GO" id="GO:0008353">
    <property type="term" value="F:RNA polymerase II CTD heptapeptide repeat kinase activity"/>
    <property type="evidence" value="ECO:0007669"/>
    <property type="project" value="UniProtKB-EC"/>
</dbReference>
<feature type="region of interest" description="Disordered" evidence="10">
    <location>
        <begin position="315"/>
        <end position="346"/>
    </location>
</feature>
<dbReference type="Gene3D" id="1.10.510.10">
    <property type="entry name" value="Transferase(Phosphotransferase) domain 1"/>
    <property type="match status" value="1"/>
</dbReference>
<dbReference type="SMART" id="SM00220">
    <property type="entry name" value="S_TKc"/>
    <property type="match status" value="1"/>
</dbReference>
<feature type="region of interest" description="Disordered" evidence="10">
    <location>
        <begin position="1"/>
        <end position="31"/>
    </location>
</feature>
<evidence type="ECO:0000256" key="2">
    <source>
        <dbReference type="ARBA" id="ARBA00012409"/>
    </source>
</evidence>
<dbReference type="InterPro" id="IPR050108">
    <property type="entry name" value="CDK"/>
</dbReference>
<evidence type="ECO:0000313" key="12">
    <source>
        <dbReference type="EMBL" id="PWN25456.1"/>
    </source>
</evidence>
<evidence type="ECO:0000256" key="5">
    <source>
        <dbReference type="ARBA" id="ARBA00022741"/>
    </source>
</evidence>
<dbReference type="PROSITE" id="PS00108">
    <property type="entry name" value="PROTEIN_KINASE_ST"/>
    <property type="match status" value="1"/>
</dbReference>
<name>A0A316UJK8_9BASI</name>
<dbReference type="GO" id="GO:0005524">
    <property type="term" value="F:ATP binding"/>
    <property type="evidence" value="ECO:0007669"/>
    <property type="project" value="UniProtKB-UniRule"/>
</dbReference>
<reference evidence="12 13" key="1">
    <citation type="journal article" date="2018" name="Mol. Biol. Evol.">
        <title>Broad Genomic Sampling Reveals a Smut Pathogenic Ancestry of the Fungal Clade Ustilaginomycotina.</title>
        <authorList>
            <person name="Kijpornyongpan T."/>
            <person name="Mondo S.J."/>
            <person name="Barry K."/>
            <person name="Sandor L."/>
            <person name="Lee J."/>
            <person name="Lipzen A."/>
            <person name="Pangilinan J."/>
            <person name="LaButti K."/>
            <person name="Hainaut M."/>
            <person name="Henrissat B."/>
            <person name="Grigoriev I.V."/>
            <person name="Spatafora J.W."/>
            <person name="Aime M.C."/>
        </authorList>
    </citation>
    <scope>NUCLEOTIDE SEQUENCE [LARGE SCALE GENOMIC DNA]</scope>
    <source>
        <strain evidence="12 13">MCA 5214</strain>
    </source>
</reference>
<evidence type="ECO:0000256" key="10">
    <source>
        <dbReference type="SAM" id="MobiDB-lite"/>
    </source>
</evidence>
<protein>
    <recommendedName>
        <fullName evidence="2">[RNA-polymerase]-subunit kinase</fullName>
        <ecNumber evidence="2">2.7.11.23</ecNumber>
    </recommendedName>
</protein>
<keyword evidence="13" id="KW-1185">Reference proteome</keyword>
<feature type="region of interest" description="Disordered" evidence="10">
    <location>
        <begin position="278"/>
        <end position="297"/>
    </location>
</feature>
<dbReference type="PROSITE" id="PS50011">
    <property type="entry name" value="PROTEIN_KINASE_DOM"/>
    <property type="match status" value="1"/>
</dbReference>
<evidence type="ECO:0000256" key="7">
    <source>
        <dbReference type="ARBA" id="ARBA00022840"/>
    </source>
</evidence>
<dbReference type="GO" id="GO:0070985">
    <property type="term" value="C:transcription factor TFIIK complex"/>
    <property type="evidence" value="ECO:0007669"/>
    <property type="project" value="TreeGrafter"/>
</dbReference>
<evidence type="ECO:0000313" key="13">
    <source>
        <dbReference type="Proteomes" id="UP000245884"/>
    </source>
</evidence>